<dbReference type="GO" id="GO:0098932">
    <property type="term" value="P:symbiont entry into host cell via disruption of host cell wall peptidoglycan"/>
    <property type="evidence" value="ECO:0007669"/>
    <property type="project" value="UniProtKB-UniRule"/>
</dbReference>
<dbReference type="InterPro" id="IPR023346">
    <property type="entry name" value="Lysozyme-like_dom_sf"/>
</dbReference>
<keyword evidence="3 4" id="KW-0378">Hydrolase</keyword>
<keyword evidence="3 4" id="KW-0326">Glycosidase</keyword>
<dbReference type="KEGG" id="vg:26622936"/>
<evidence type="ECO:0000256" key="3">
    <source>
        <dbReference type="HAMAP-Rule" id="MF_04151"/>
    </source>
</evidence>
<proteinExistence type="inferred from homology"/>
<dbReference type="Gene3D" id="1.10.530.40">
    <property type="match status" value="1"/>
</dbReference>
<dbReference type="GO" id="GO:0098003">
    <property type="term" value="P:viral tail assembly"/>
    <property type="evidence" value="ECO:0007669"/>
    <property type="project" value="UniProtKB-UniRule"/>
</dbReference>
<dbReference type="InterPro" id="IPR002196">
    <property type="entry name" value="Glyco_hydro_24"/>
</dbReference>
<evidence type="ECO:0000256" key="5">
    <source>
        <dbReference type="SAM" id="MobiDB-lite"/>
    </source>
</evidence>
<feature type="chain" id="PRO_5035346658" description="Baseplate central spike protein" evidence="3">
    <location>
        <begin position="1"/>
        <end position="576"/>
    </location>
</feature>
<keyword evidence="3" id="KW-1227">Viral tail protein</keyword>
<feature type="compositionally biased region" description="Polar residues" evidence="5">
    <location>
        <begin position="147"/>
        <end position="162"/>
    </location>
</feature>
<keyword evidence="1 3" id="KW-0929">Antimicrobial</keyword>
<dbReference type="InterPro" id="IPR001165">
    <property type="entry name" value="T4-type_lysozyme"/>
</dbReference>
<dbReference type="EMBL" id="KP890823">
    <property type="protein sequence ID" value="AKA61999.1"/>
    <property type="molecule type" value="Genomic_DNA"/>
</dbReference>
<dbReference type="InterPro" id="IPR052619">
    <property type="entry name" value="Phage_lysozyme-like"/>
</dbReference>
<evidence type="ECO:0000256" key="1">
    <source>
        <dbReference type="ARBA" id="ARBA00022529"/>
    </source>
</evidence>
<dbReference type="GO" id="GO:0042742">
    <property type="term" value="P:defense response to bacterium"/>
    <property type="evidence" value="ECO:0007669"/>
    <property type="project" value="UniProtKB-KW"/>
</dbReference>
<dbReference type="GO" id="GO:0098994">
    <property type="term" value="P:symbiont entry into host cell via disruption of host cell envelope"/>
    <property type="evidence" value="ECO:0007669"/>
    <property type="project" value="UniProtKB-KW"/>
</dbReference>
<keyword evidence="3" id="KW-1160">Virus entry into host cell</keyword>
<keyword evidence="3" id="KW-1162">Viral penetration into host cytoplasm</keyword>
<comment type="catalytic activity">
    <reaction evidence="3 4">
        <text>Hydrolysis of (1-&gt;4)-beta-linkages between N-acetylmuramic acid and N-acetyl-D-glucosamine residues in a peptidoglycan and between N-acetyl-D-glucosamine residues in chitodextrins.</text>
        <dbReference type="EC" id="3.2.1.17"/>
    </reaction>
</comment>
<dbReference type="HAMAP" id="MF_04151">
    <property type="entry name" value="NEEDLE_T4"/>
    <property type="match status" value="1"/>
</dbReference>
<dbReference type="PRINTS" id="PR00684">
    <property type="entry name" value="T4LYSOZYME"/>
</dbReference>
<evidence type="ECO:0000256" key="4">
    <source>
        <dbReference type="RuleBase" id="RU003788"/>
    </source>
</evidence>
<keyword evidence="3" id="KW-1245">Viral tail assembly</keyword>
<dbReference type="Gene3D" id="2.40.50.260">
    <property type="entry name" value="Nucleic acid-binding protein domain"/>
    <property type="match status" value="1"/>
</dbReference>
<dbReference type="Pfam" id="PF00959">
    <property type="entry name" value="Phage_lysozyme"/>
    <property type="match status" value="1"/>
</dbReference>
<keyword evidence="3" id="KW-1188">Viral release from host cell</keyword>
<organism evidence="7 8">
    <name type="scientific">Proteus phage vB_PmiM_Pm5461</name>
    <dbReference type="NCBI Taxonomy" id="1636250"/>
    <lineage>
        <taxon>Viruses</taxon>
        <taxon>Duplodnaviria</taxon>
        <taxon>Heunggongvirae</taxon>
        <taxon>Uroviricota</taxon>
        <taxon>Caudoviricetes</taxon>
        <taxon>Pantevenvirales</taxon>
        <taxon>Straboviridae</taxon>
        <taxon>Bragavirus</taxon>
        <taxon>Bragavirus pm5461</taxon>
    </lineage>
</organism>
<keyword evidence="2 3" id="KW-0081">Bacteriolytic enzyme</keyword>
<evidence type="ECO:0000256" key="2">
    <source>
        <dbReference type="ARBA" id="ARBA00022638"/>
    </source>
</evidence>
<dbReference type="SUPFAM" id="SSF69255">
    <property type="entry name" value="gp5 N-terminal domain-like"/>
    <property type="match status" value="1"/>
</dbReference>
<dbReference type="SUPFAM" id="SSF53955">
    <property type="entry name" value="Lysozyme-like"/>
    <property type="match status" value="1"/>
</dbReference>
<keyword evidence="3" id="KW-0946">Virion</keyword>
<name>A0A0G2SS81_9CAUD</name>
<dbReference type="InterPro" id="IPR023347">
    <property type="entry name" value="Lysozyme_dom_sf"/>
</dbReference>
<keyword evidence="3" id="KW-1236">Degradation of host peptidoglycans during virus entry</keyword>
<evidence type="ECO:0000259" key="6">
    <source>
        <dbReference type="Pfam" id="PF06714"/>
    </source>
</evidence>
<dbReference type="GO" id="GO:0016998">
    <property type="term" value="P:cell wall macromolecule catabolic process"/>
    <property type="evidence" value="ECO:0007669"/>
    <property type="project" value="InterPro"/>
</dbReference>
<keyword evidence="3" id="KW-1171">Viral genome ejection through host cell envelope</keyword>
<dbReference type="SUPFAM" id="SSF69349">
    <property type="entry name" value="Phage fibre proteins"/>
    <property type="match status" value="1"/>
</dbReference>
<keyword evidence="3" id="KW-1235">Degradation of host cell envelope components during virus entry</keyword>
<comment type="function">
    <molecule>Baseplate central spike protein</molecule>
    <text evidence="3">Baseplate central spike complex-associated lysozyme that is essential for the localized hydrolysis of bacterial cell wall, so that the tail tube, through which the phage DNA is ejected, can penetrate to the host inner membrane. The tail lysozyme complex at the tip of the tail tube penetrates through the outer membrane into the periplasm. This way, lysozyme domain is released and locally digests the peptidoglycan layer to make a hole to let the tube penetrate to the inner membrane. Involved in the tail assembly.</text>
</comment>
<dbReference type="GO" id="GO:0031640">
    <property type="term" value="P:killing of cells of another organism"/>
    <property type="evidence" value="ECO:0007669"/>
    <property type="project" value="UniProtKB-KW"/>
</dbReference>
<dbReference type="OrthoDB" id="2186at10239"/>
<dbReference type="GeneID" id="26622936"/>
<reference evidence="7 8" key="1">
    <citation type="submission" date="2015-03" db="EMBL/GenBank/DDBJ databases">
        <authorList>
            <person name="Melo L.D.R."/>
            <person name="Veiga P."/>
            <person name="Cerca N."/>
            <person name="Kropinski A.M."/>
            <person name="Azeredo J."/>
            <person name="Almeida C."/>
            <person name="Sillankorva S."/>
        </authorList>
    </citation>
    <scope>NUCLEOTIDE SEQUENCE [LARGE SCALE GENOMIC DNA]</scope>
</reference>
<dbReference type="GO" id="GO:0003796">
    <property type="term" value="F:lysozyme activity"/>
    <property type="evidence" value="ECO:0007669"/>
    <property type="project" value="UniProtKB-UniRule"/>
</dbReference>
<comment type="similarity">
    <text evidence="3 4">Belongs to the glycosyl hydrolase 24 family.</text>
</comment>
<dbReference type="GO" id="GO:0098025">
    <property type="term" value="C:virus tail, baseplate"/>
    <property type="evidence" value="ECO:0007669"/>
    <property type="project" value="UniProtKB-UniRule"/>
</dbReference>
<feature type="active site" description="Proton donor" evidence="3">
    <location>
        <position position="184"/>
    </location>
</feature>
<dbReference type="Gene3D" id="3.10.450.190">
    <property type="match status" value="1"/>
</dbReference>
<keyword evidence="3" id="KW-1226">Viral baseplate protein</keyword>
<dbReference type="PANTHER" id="PTHR37406:SF1">
    <property type="entry name" value="T4-TYPE LYSOZYME 1-RELATED"/>
    <property type="match status" value="1"/>
</dbReference>
<dbReference type="InterPro" id="IPR009590">
    <property type="entry name" value="Gp5_OB_N"/>
</dbReference>
<dbReference type="Proteomes" id="UP000202749">
    <property type="component" value="Segment"/>
</dbReference>
<feature type="region of interest" description="Disordered" evidence="5">
    <location>
        <begin position="147"/>
        <end position="172"/>
    </location>
</feature>
<dbReference type="PANTHER" id="PTHR37406">
    <property type="entry name" value="T4-TYPE LYSOZYME 1-RELATED"/>
    <property type="match status" value="1"/>
</dbReference>
<keyword evidence="8" id="KW-1185">Reference proteome</keyword>
<protein>
    <recommendedName>
        <fullName evidence="3">Baseplate central spike protein</fullName>
    </recommendedName>
    <alternativeName>
        <fullName evidence="3">Peptidoglycan hydrolase</fullName>
        <ecNumber evidence="3">3.2.1.17</ecNumber>
    </alternativeName>
</protein>
<sequence length="576" mass="64093">MNIQNTYLQPFFGVVEDRMDPKKLGRVRVRIYGDHPFSKTKGDVAGLETEDLLWFQVLLPATSATESGVGNSPTGILEGSSVFGLYLDKYKTSGIVLGTWAGIRTEMPNYTEGFSDPNQQYPTKLGNDLNDLSLGGRIGRESIVNIIQNDNRETAPNPSNTPAGEEPENNNPVLTIEKMLQRDEGLRLRWYPDNGYASIGIGHLIKAQKTSDPDLINKWISELVGRKVTNGTITMDECMAIFKSDIKKVKDGIVKHPTIGPIYKKCNASRKMALENMAYQMGLGGLAKFKKTLKYMEEEKWEDAYINLQQSLWFRQTKGRASRVSLIIRNGNLESYGEKTPSNARALSSQRNINIEPEDPYVPNDTRVMFEEPKTEYNSQYPYNKTFGTESGMIQEFDDTPGAERYRLTHTSGTYQEISPDGRNVQKIIGDNYKIVQQDDHILVQGDVKLVIGGNSNVYIMGTLNQTIDGSVNQTVRGNVVQHVEGNVKATIDQTADILVKEEAMLTVEKDVTVNANQNAEINVKEQATVNAENISVNAEKKMEFKAEDVDFSAVKTFSVDSGVLTKITGANVQVG</sequence>
<dbReference type="GO" id="GO:0009253">
    <property type="term" value="P:peptidoglycan catabolic process"/>
    <property type="evidence" value="ECO:0007669"/>
    <property type="project" value="UniProtKB-UniRule"/>
</dbReference>
<dbReference type="EC" id="3.2.1.17" evidence="3"/>
<evidence type="ECO:0000313" key="8">
    <source>
        <dbReference type="Proteomes" id="UP000202749"/>
    </source>
</evidence>
<accession>A0A0G2SS81</accession>
<dbReference type="CDD" id="cd00735">
    <property type="entry name" value="T4-like_lys"/>
    <property type="match status" value="1"/>
</dbReference>
<dbReference type="InterPro" id="IPR046397">
    <property type="entry name" value="NEEDLE_T4"/>
</dbReference>
<feature type="active site" description="Nucleophile" evidence="3">
    <location>
        <position position="193"/>
    </location>
</feature>
<dbReference type="Pfam" id="PF06714">
    <property type="entry name" value="Gp5_OB"/>
    <property type="match status" value="1"/>
</dbReference>
<comment type="caution">
    <text evidence="3">Lacks conserved residue(s) required for the propagation of feature annotation.</text>
</comment>
<keyword evidence="3" id="KW-0426">Late protein</keyword>
<evidence type="ECO:0000313" key="7">
    <source>
        <dbReference type="EMBL" id="AKA61999.1"/>
    </source>
</evidence>
<feature type="domain" description="Protein Gp5 N-terminal OB-fold" evidence="6">
    <location>
        <begin position="33"/>
        <end position="172"/>
    </location>
</feature>
<gene>
    <name evidence="7" type="ORF">Pm5461_133</name>
</gene>
<dbReference type="RefSeq" id="YP_009195555.1">
    <property type="nucleotide sequence ID" value="NC_028762.1"/>
</dbReference>